<accession>A0A9W9Y490</accession>
<name>A0A9W9Y490_9EURO</name>
<sequence>MPFSESSAPSVSDTSVSPVGREGGWRSFAGSAIRLEYEKLYRFYNLHFKCWLLATDDLQPHLSQRFLYGGNIEDAGLFNLETPGKAKLKGPIEVNHNVEFCLSNKDKKYQGMAMLLDFCNWVAYVGIDQYSDKEYNWVVYTQVEYGP</sequence>
<dbReference type="EMBL" id="JAPWDS010000001">
    <property type="protein sequence ID" value="KAJ5519886.1"/>
    <property type="molecule type" value="Genomic_DNA"/>
</dbReference>
<comment type="caution">
    <text evidence="1">The sequence shown here is derived from an EMBL/GenBank/DDBJ whole genome shotgun (WGS) entry which is preliminary data.</text>
</comment>
<proteinExistence type="predicted"/>
<evidence type="ECO:0000313" key="2">
    <source>
        <dbReference type="Proteomes" id="UP001149954"/>
    </source>
</evidence>
<gene>
    <name evidence="1" type="ORF">N7463_000339</name>
</gene>
<protein>
    <submittedName>
        <fullName evidence="1">Uncharacterized protein</fullName>
    </submittedName>
</protein>
<evidence type="ECO:0000313" key="1">
    <source>
        <dbReference type="EMBL" id="KAJ5519886.1"/>
    </source>
</evidence>
<reference evidence="1" key="2">
    <citation type="journal article" date="2023" name="IMA Fungus">
        <title>Comparative genomic study of the Penicillium genus elucidates a diverse pangenome and 15 lateral gene transfer events.</title>
        <authorList>
            <person name="Petersen C."/>
            <person name="Sorensen T."/>
            <person name="Nielsen M.R."/>
            <person name="Sondergaard T.E."/>
            <person name="Sorensen J.L."/>
            <person name="Fitzpatrick D.A."/>
            <person name="Frisvad J.C."/>
            <person name="Nielsen K.L."/>
        </authorList>
    </citation>
    <scope>NUCLEOTIDE SEQUENCE</scope>
    <source>
        <strain evidence="1">IBT 29495</strain>
    </source>
</reference>
<organism evidence="1 2">
    <name type="scientific">Penicillium fimorum</name>
    <dbReference type="NCBI Taxonomy" id="1882269"/>
    <lineage>
        <taxon>Eukaryota</taxon>
        <taxon>Fungi</taxon>
        <taxon>Dikarya</taxon>
        <taxon>Ascomycota</taxon>
        <taxon>Pezizomycotina</taxon>
        <taxon>Eurotiomycetes</taxon>
        <taxon>Eurotiomycetidae</taxon>
        <taxon>Eurotiales</taxon>
        <taxon>Aspergillaceae</taxon>
        <taxon>Penicillium</taxon>
    </lineage>
</organism>
<dbReference type="Proteomes" id="UP001149954">
    <property type="component" value="Unassembled WGS sequence"/>
</dbReference>
<keyword evidence="2" id="KW-1185">Reference proteome</keyword>
<dbReference type="AlphaFoldDB" id="A0A9W9Y490"/>
<reference evidence="1" key="1">
    <citation type="submission" date="2022-12" db="EMBL/GenBank/DDBJ databases">
        <authorList>
            <person name="Petersen C."/>
        </authorList>
    </citation>
    <scope>NUCLEOTIDE SEQUENCE</scope>
    <source>
        <strain evidence="1">IBT 29495</strain>
    </source>
</reference>